<dbReference type="Pfam" id="PF07690">
    <property type="entry name" value="MFS_1"/>
    <property type="match status" value="1"/>
</dbReference>
<dbReference type="GO" id="GO:0022857">
    <property type="term" value="F:transmembrane transporter activity"/>
    <property type="evidence" value="ECO:0007669"/>
    <property type="project" value="InterPro"/>
</dbReference>
<gene>
    <name evidence="2" type="ORF">HMPREF0682_0680</name>
</gene>
<protein>
    <submittedName>
        <fullName evidence="2">Transporter, major facilitator domain protein</fullName>
    </submittedName>
</protein>
<feature type="region of interest" description="Disordered" evidence="1">
    <location>
        <begin position="1"/>
        <end position="20"/>
    </location>
</feature>
<accession>U2PZU3</accession>
<dbReference type="EMBL" id="ACVN02000165">
    <property type="protein sequence ID" value="ERK56010.1"/>
    <property type="molecule type" value="Genomic_DNA"/>
</dbReference>
<evidence type="ECO:0000256" key="1">
    <source>
        <dbReference type="SAM" id="MobiDB-lite"/>
    </source>
</evidence>
<keyword evidence="3" id="KW-1185">Reference proteome</keyword>
<organism evidence="2 3">
    <name type="scientific">Propionibacterium acidifaciens F0233</name>
    <dbReference type="NCBI Taxonomy" id="553198"/>
    <lineage>
        <taxon>Bacteria</taxon>
        <taxon>Bacillati</taxon>
        <taxon>Actinomycetota</taxon>
        <taxon>Actinomycetes</taxon>
        <taxon>Propionibacteriales</taxon>
        <taxon>Propionibacteriaceae</taxon>
        <taxon>Propionibacterium</taxon>
    </lineage>
</organism>
<sequence length="90" mass="9527">MAMGGRRGLSARSGHQPHRPIGDLRLLPYMTADFTVSATQRGLVLSAFSWSYALMQIPAGSLIDGFGERIMVGASAWSAHPRASGRSAPG</sequence>
<reference evidence="2" key="1">
    <citation type="submission" date="2013-08" db="EMBL/GenBank/DDBJ databases">
        <authorList>
            <person name="Durkin A.S."/>
            <person name="Haft D.R."/>
            <person name="McCorrison J."/>
            <person name="Torralba M."/>
            <person name="Gillis M."/>
            <person name="Haft D.H."/>
            <person name="Methe B."/>
            <person name="Sutton G."/>
            <person name="Nelson K.E."/>
        </authorList>
    </citation>
    <scope>NUCLEOTIDE SEQUENCE [LARGE SCALE GENOMIC DNA]</scope>
    <source>
        <strain evidence="2">F0233</strain>
    </source>
</reference>
<dbReference type="InterPro" id="IPR036259">
    <property type="entry name" value="MFS_trans_sf"/>
</dbReference>
<evidence type="ECO:0000313" key="3">
    <source>
        <dbReference type="Proteomes" id="UP000017052"/>
    </source>
</evidence>
<dbReference type="Proteomes" id="UP000017052">
    <property type="component" value="Unassembled WGS sequence"/>
</dbReference>
<comment type="caution">
    <text evidence="2">The sequence shown here is derived from an EMBL/GenBank/DDBJ whole genome shotgun (WGS) entry which is preliminary data.</text>
</comment>
<evidence type="ECO:0000313" key="2">
    <source>
        <dbReference type="EMBL" id="ERK56010.1"/>
    </source>
</evidence>
<dbReference type="SUPFAM" id="SSF103473">
    <property type="entry name" value="MFS general substrate transporter"/>
    <property type="match status" value="1"/>
</dbReference>
<dbReference type="Gene3D" id="1.20.1250.20">
    <property type="entry name" value="MFS general substrate transporter like domains"/>
    <property type="match status" value="1"/>
</dbReference>
<dbReference type="InterPro" id="IPR011701">
    <property type="entry name" value="MFS"/>
</dbReference>
<proteinExistence type="predicted"/>
<dbReference type="AlphaFoldDB" id="U2PZU3"/>
<name>U2PZU3_9ACTN</name>